<accession>A0AAV7R1Q5</accession>
<dbReference type="AlphaFoldDB" id="A0AAV7R1Q5"/>
<feature type="compositionally biased region" description="Basic and acidic residues" evidence="1">
    <location>
        <begin position="62"/>
        <end position="87"/>
    </location>
</feature>
<evidence type="ECO:0000256" key="1">
    <source>
        <dbReference type="SAM" id="MobiDB-lite"/>
    </source>
</evidence>
<organism evidence="2 3">
    <name type="scientific">Pleurodeles waltl</name>
    <name type="common">Iberian ribbed newt</name>
    <dbReference type="NCBI Taxonomy" id="8319"/>
    <lineage>
        <taxon>Eukaryota</taxon>
        <taxon>Metazoa</taxon>
        <taxon>Chordata</taxon>
        <taxon>Craniata</taxon>
        <taxon>Vertebrata</taxon>
        <taxon>Euteleostomi</taxon>
        <taxon>Amphibia</taxon>
        <taxon>Batrachia</taxon>
        <taxon>Caudata</taxon>
        <taxon>Salamandroidea</taxon>
        <taxon>Salamandridae</taxon>
        <taxon>Pleurodelinae</taxon>
        <taxon>Pleurodeles</taxon>
    </lineage>
</organism>
<name>A0AAV7R1Q5_PLEWA</name>
<reference evidence="2" key="1">
    <citation type="journal article" date="2022" name="bioRxiv">
        <title>Sequencing and chromosome-scale assembly of the giantPleurodeles waltlgenome.</title>
        <authorList>
            <person name="Brown T."/>
            <person name="Elewa A."/>
            <person name="Iarovenko S."/>
            <person name="Subramanian E."/>
            <person name="Araus A.J."/>
            <person name="Petzold A."/>
            <person name="Susuki M."/>
            <person name="Suzuki K.-i.T."/>
            <person name="Hayashi T."/>
            <person name="Toyoda A."/>
            <person name="Oliveira C."/>
            <person name="Osipova E."/>
            <person name="Leigh N.D."/>
            <person name="Simon A."/>
            <person name="Yun M.H."/>
        </authorList>
    </citation>
    <scope>NUCLEOTIDE SEQUENCE</scope>
    <source>
        <strain evidence="2">20211129_DDA</strain>
        <tissue evidence="2">Liver</tissue>
    </source>
</reference>
<feature type="compositionally biased region" description="Low complexity" evidence="1">
    <location>
        <begin position="44"/>
        <end position="55"/>
    </location>
</feature>
<keyword evidence="3" id="KW-1185">Reference proteome</keyword>
<evidence type="ECO:0000313" key="3">
    <source>
        <dbReference type="Proteomes" id="UP001066276"/>
    </source>
</evidence>
<dbReference type="EMBL" id="JANPWB010000010">
    <property type="protein sequence ID" value="KAJ1146729.1"/>
    <property type="molecule type" value="Genomic_DNA"/>
</dbReference>
<protein>
    <submittedName>
        <fullName evidence="2">Uncharacterized protein</fullName>
    </submittedName>
</protein>
<evidence type="ECO:0000313" key="2">
    <source>
        <dbReference type="EMBL" id="KAJ1146729.1"/>
    </source>
</evidence>
<proteinExistence type="predicted"/>
<dbReference type="Proteomes" id="UP001066276">
    <property type="component" value="Chromosome 6"/>
</dbReference>
<feature type="region of interest" description="Disordered" evidence="1">
    <location>
        <begin position="44"/>
        <end position="87"/>
    </location>
</feature>
<comment type="caution">
    <text evidence="2">The sequence shown here is derived from an EMBL/GenBank/DDBJ whole genome shotgun (WGS) entry which is preliminary data.</text>
</comment>
<gene>
    <name evidence="2" type="ORF">NDU88_012990</name>
</gene>
<sequence length="87" mass="9719">MGNDPLLVPSLLCDPGRIHGRRPGQSVLVQADEFVSVKAILMEPPMEPSSQSSQPYISWSKWRPEGEEERTVWGRSNSVRDGDRLTA</sequence>